<evidence type="ECO:0000313" key="2">
    <source>
        <dbReference type="EMBL" id="MPN58773.1"/>
    </source>
</evidence>
<feature type="transmembrane region" description="Helical" evidence="1">
    <location>
        <begin position="12"/>
        <end position="33"/>
    </location>
</feature>
<evidence type="ECO:0000256" key="1">
    <source>
        <dbReference type="SAM" id="Phobius"/>
    </source>
</evidence>
<comment type="caution">
    <text evidence="2">The sequence shown here is derived from an EMBL/GenBank/DDBJ whole genome shotgun (WGS) entry which is preliminary data.</text>
</comment>
<name>A0A645JGR3_9ZZZZ</name>
<gene>
    <name evidence="2" type="ORF">SDC9_206487</name>
</gene>
<keyword evidence="1" id="KW-0812">Transmembrane</keyword>
<keyword evidence="1" id="KW-1133">Transmembrane helix</keyword>
<organism evidence="2">
    <name type="scientific">bioreactor metagenome</name>
    <dbReference type="NCBI Taxonomy" id="1076179"/>
    <lineage>
        <taxon>unclassified sequences</taxon>
        <taxon>metagenomes</taxon>
        <taxon>ecological metagenomes</taxon>
    </lineage>
</organism>
<dbReference type="EMBL" id="VSSQ01131940">
    <property type="protein sequence ID" value="MPN58773.1"/>
    <property type="molecule type" value="Genomic_DNA"/>
</dbReference>
<sequence>MNKTPYTPGSVIPHNAVIPAPVAMLLSLISFAINATAKHAPPTATLAGAIPVQISGSDPTSARSANTTG</sequence>
<protein>
    <submittedName>
        <fullName evidence="2">Uncharacterized protein</fullName>
    </submittedName>
</protein>
<proteinExistence type="predicted"/>
<reference evidence="2" key="1">
    <citation type="submission" date="2019-08" db="EMBL/GenBank/DDBJ databases">
        <authorList>
            <person name="Kucharzyk K."/>
            <person name="Murdoch R.W."/>
            <person name="Higgins S."/>
            <person name="Loffler F."/>
        </authorList>
    </citation>
    <scope>NUCLEOTIDE SEQUENCE</scope>
</reference>
<accession>A0A645JGR3</accession>
<keyword evidence="1" id="KW-0472">Membrane</keyword>
<dbReference type="AlphaFoldDB" id="A0A645JGR3"/>